<keyword evidence="2" id="KW-0732">Signal</keyword>
<evidence type="ECO:0000313" key="5">
    <source>
        <dbReference type="EMBL" id="MFH5242575.1"/>
    </source>
</evidence>
<name>A0ABW7KKJ1_9NOCA</name>
<dbReference type="Proteomes" id="UP001609175">
    <property type="component" value="Unassembled WGS sequence"/>
</dbReference>
<evidence type="ECO:0000313" key="3">
    <source>
        <dbReference type="EMBL" id="MFH5209999.1"/>
    </source>
</evidence>
<proteinExistence type="predicted"/>
<organism evidence="5 7">
    <name type="scientific">Antrihabitans spumae</name>
    <dbReference type="NCBI Taxonomy" id="3373370"/>
    <lineage>
        <taxon>Bacteria</taxon>
        <taxon>Bacillati</taxon>
        <taxon>Actinomycetota</taxon>
        <taxon>Actinomycetes</taxon>
        <taxon>Mycobacteriales</taxon>
        <taxon>Nocardiaceae</taxon>
        <taxon>Antrihabitans</taxon>
    </lineage>
</organism>
<dbReference type="Proteomes" id="UP001609219">
    <property type="component" value="Unassembled WGS sequence"/>
</dbReference>
<dbReference type="Proteomes" id="UP001609176">
    <property type="component" value="Unassembled WGS sequence"/>
</dbReference>
<sequence>MVRALRLAGAGVVVLSLVSCTTTTTGAATAPCVDEPRPNSTSPGDTPPLFTLTTTPNGWETRIDLGPTLVVYADLQAVSTPGAVGSGGVPPTPPERFDGYLPSCTVEQAIADTEALRTTDFGEPGITDQGGQTVDYTPQTGDPIKLYIYAPGFDEYITAEQRAARDRFEALNTLLATGFVPN</sequence>
<dbReference type="EMBL" id="JBIMSP010000015">
    <property type="protein sequence ID" value="MFH5242575.1"/>
    <property type="molecule type" value="Genomic_DNA"/>
</dbReference>
<evidence type="ECO:0000256" key="2">
    <source>
        <dbReference type="SAM" id="SignalP"/>
    </source>
</evidence>
<feature type="signal peptide" evidence="2">
    <location>
        <begin position="1"/>
        <end position="27"/>
    </location>
</feature>
<dbReference type="RefSeq" id="WP_395115680.1">
    <property type="nucleotide sequence ID" value="NZ_JBIMSN010000002.1"/>
</dbReference>
<evidence type="ECO:0000256" key="1">
    <source>
        <dbReference type="SAM" id="MobiDB-lite"/>
    </source>
</evidence>
<reference evidence="6 7" key="1">
    <citation type="submission" date="2024-10" db="EMBL/GenBank/DDBJ databases">
        <authorList>
            <person name="Riesco R."/>
        </authorList>
    </citation>
    <scope>NUCLEOTIDE SEQUENCE [LARGE SCALE GENOMIC DNA]</scope>
    <source>
        <strain evidence="5 7">NCIMB 15448</strain>
        <strain evidence="3 6">NCIMB 15449</strain>
        <strain evidence="4 8">NCIMB 15450</strain>
    </source>
</reference>
<feature type="region of interest" description="Disordered" evidence="1">
    <location>
        <begin position="27"/>
        <end position="49"/>
    </location>
</feature>
<gene>
    <name evidence="5" type="ORF">ACHIPV_11855</name>
    <name evidence="3" type="ORF">ACHIPZ_17595</name>
    <name evidence="4" type="ORF">ACHIRB_00380</name>
</gene>
<dbReference type="EMBL" id="JBIMSO010000059">
    <property type="protein sequence ID" value="MFH5209999.1"/>
    <property type="molecule type" value="Genomic_DNA"/>
</dbReference>
<evidence type="ECO:0000313" key="6">
    <source>
        <dbReference type="Proteomes" id="UP001609175"/>
    </source>
</evidence>
<keyword evidence="8" id="KW-1185">Reference proteome</keyword>
<dbReference type="EMBL" id="JBIMSN010000002">
    <property type="protein sequence ID" value="MFH5227053.1"/>
    <property type="molecule type" value="Genomic_DNA"/>
</dbReference>
<protein>
    <submittedName>
        <fullName evidence="5">Uncharacterized protein</fullName>
    </submittedName>
</protein>
<evidence type="ECO:0000313" key="7">
    <source>
        <dbReference type="Proteomes" id="UP001609176"/>
    </source>
</evidence>
<evidence type="ECO:0000313" key="8">
    <source>
        <dbReference type="Proteomes" id="UP001609219"/>
    </source>
</evidence>
<comment type="caution">
    <text evidence="5">The sequence shown here is derived from an EMBL/GenBank/DDBJ whole genome shotgun (WGS) entry which is preliminary data.</text>
</comment>
<dbReference type="PROSITE" id="PS51257">
    <property type="entry name" value="PROKAR_LIPOPROTEIN"/>
    <property type="match status" value="1"/>
</dbReference>
<accession>A0ABW7KKJ1</accession>
<feature type="chain" id="PRO_5045033723" evidence="2">
    <location>
        <begin position="28"/>
        <end position="182"/>
    </location>
</feature>
<evidence type="ECO:0000313" key="4">
    <source>
        <dbReference type="EMBL" id="MFH5227053.1"/>
    </source>
</evidence>